<reference evidence="3" key="1">
    <citation type="submission" date="2022-01" db="EMBL/GenBank/DDBJ databases">
        <authorList>
            <person name="Criscuolo A."/>
        </authorList>
    </citation>
    <scope>NUCLEOTIDE SEQUENCE</scope>
    <source>
        <strain evidence="3">CIP111893</strain>
    </source>
</reference>
<dbReference type="PANTHER" id="PTHR30204:SF90">
    <property type="entry name" value="HTH-TYPE TRANSCRIPTIONAL ACTIVATOR MTA"/>
    <property type="match status" value="1"/>
</dbReference>
<comment type="caution">
    <text evidence="3">The sequence shown here is derived from an EMBL/GenBank/DDBJ whole genome shotgun (WGS) entry which is preliminary data.</text>
</comment>
<accession>A0ABN8GD41</accession>
<keyword evidence="4" id="KW-1185">Reference proteome</keyword>
<proteinExistence type="predicted"/>
<gene>
    <name evidence="3" type="ORF">PAECIP111893_01621</name>
</gene>
<dbReference type="InterPro" id="IPR000551">
    <property type="entry name" value="MerR-type_HTH_dom"/>
</dbReference>
<evidence type="ECO:0000313" key="3">
    <source>
        <dbReference type="EMBL" id="CAH1201461.1"/>
    </source>
</evidence>
<dbReference type="InterPro" id="IPR047057">
    <property type="entry name" value="MerR_fam"/>
</dbReference>
<keyword evidence="1" id="KW-0238">DNA-binding</keyword>
<dbReference type="PRINTS" id="PR00040">
    <property type="entry name" value="HTHMERR"/>
</dbReference>
<dbReference type="CDD" id="cd01106">
    <property type="entry name" value="HTH_TipAL-Mta"/>
    <property type="match status" value="1"/>
</dbReference>
<feature type="domain" description="HTH merR-type" evidence="2">
    <location>
        <begin position="8"/>
        <end position="77"/>
    </location>
</feature>
<dbReference type="Proteomes" id="UP000838686">
    <property type="component" value="Unassembled WGS sequence"/>
</dbReference>
<evidence type="ECO:0000256" key="1">
    <source>
        <dbReference type="ARBA" id="ARBA00023125"/>
    </source>
</evidence>
<organism evidence="3 4">
    <name type="scientific">Paenibacillus plantiphilus</name>
    <dbReference type="NCBI Taxonomy" id="2905650"/>
    <lineage>
        <taxon>Bacteria</taxon>
        <taxon>Bacillati</taxon>
        <taxon>Bacillota</taxon>
        <taxon>Bacilli</taxon>
        <taxon>Bacillales</taxon>
        <taxon>Paenibacillaceae</taxon>
        <taxon>Paenibacillus</taxon>
    </lineage>
</organism>
<dbReference type="Gene3D" id="1.10.1660.10">
    <property type="match status" value="1"/>
</dbReference>
<dbReference type="SUPFAM" id="SSF46955">
    <property type="entry name" value="Putative DNA-binding domain"/>
    <property type="match status" value="1"/>
</dbReference>
<name>A0ABN8GD41_9BACL</name>
<dbReference type="EMBL" id="CAKMMF010000007">
    <property type="protein sequence ID" value="CAH1201461.1"/>
    <property type="molecule type" value="Genomic_DNA"/>
</dbReference>
<dbReference type="PROSITE" id="PS50937">
    <property type="entry name" value="HTH_MERR_2"/>
    <property type="match status" value="1"/>
</dbReference>
<evidence type="ECO:0000259" key="2">
    <source>
        <dbReference type="PROSITE" id="PS50937"/>
    </source>
</evidence>
<sequence>MKRMDVKLYTVGQLSNLTKVSIRTLHYYEKLGLLNPIRDENNQYRLYGDRDILRLQQIAILKKMKFKLSEIAVILDQNETLVDESSHHAVSAWTQSLEGQLSIVRKQQEDLRKVEQLLFSTLYSIRVTGQVNLEEMLHFIKELDQPKDRSRGALLREVFSPEELEVMPINKTGPVEMEWADILREIHNHIHEAPDSNASQKLAKRITEYALLLFNGDEQLAEKYWEYIVPEDGQSPRVYGMTSEVMRYIEKILERWG</sequence>
<evidence type="ECO:0000313" key="4">
    <source>
        <dbReference type="Proteomes" id="UP000838686"/>
    </source>
</evidence>
<dbReference type="Pfam" id="PF13411">
    <property type="entry name" value="MerR_1"/>
    <property type="match status" value="1"/>
</dbReference>
<dbReference type="InterPro" id="IPR009061">
    <property type="entry name" value="DNA-bd_dom_put_sf"/>
</dbReference>
<dbReference type="PANTHER" id="PTHR30204">
    <property type="entry name" value="REDOX-CYCLING DRUG-SENSING TRANSCRIPTIONAL ACTIVATOR SOXR"/>
    <property type="match status" value="1"/>
</dbReference>
<protein>
    <recommendedName>
        <fullName evidence="2">HTH merR-type domain-containing protein</fullName>
    </recommendedName>
</protein>
<dbReference type="SMART" id="SM00422">
    <property type="entry name" value="HTH_MERR"/>
    <property type="match status" value="1"/>
</dbReference>